<feature type="domain" description="CBM2" evidence="2">
    <location>
        <begin position="22"/>
        <end position="150"/>
    </location>
</feature>
<accession>A0A6V8KH93</accession>
<dbReference type="GO" id="GO:0004553">
    <property type="term" value="F:hydrolase activity, hydrolyzing O-glycosyl compounds"/>
    <property type="evidence" value="ECO:0007669"/>
    <property type="project" value="InterPro"/>
</dbReference>
<protein>
    <recommendedName>
        <fullName evidence="2">CBM2 domain-containing protein</fullName>
    </recommendedName>
</protein>
<dbReference type="Pfam" id="PF00553">
    <property type="entry name" value="CBM_2"/>
    <property type="match status" value="1"/>
</dbReference>
<dbReference type="InterPro" id="IPR001919">
    <property type="entry name" value="CBD2"/>
</dbReference>
<keyword evidence="1" id="KW-0732">Signal</keyword>
<dbReference type="Proteomes" id="UP000482800">
    <property type="component" value="Unassembled WGS sequence"/>
</dbReference>
<dbReference type="GO" id="GO:0030247">
    <property type="term" value="F:polysaccharide binding"/>
    <property type="evidence" value="ECO:0007669"/>
    <property type="project" value="UniProtKB-UniRule"/>
</dbReference>
<dbReference type="AlphaFoldDB" id="A0A6V8KH93"/>
<dbReference type="GO" id="GO:0005975">
    <property type="term" value="P:carbohydrate metabolic process"/>
    <property type="evidence" value="ECO:0007669"/>
    <property type="project" value="InterPro"/>
</dbReference>
<dbReference type="Gene3D" id="2.60.40.290">
    <property type="match status" value="1"/>
</dbReference>
<dbReference type="SUPFAM" id="SSF49384">
    <property type="entry name" value="Carbohydrate-binding domain"/>
    <property type="match status" value="1"/>
</dbReference>
<evidence type="ECO:0000256" key="1">
    <source>
        <dbReference type="SAM" id="SignalP"/>
    </source>
</evidence>
<sequence>MVSAGLLLAAAMTSAVADVPPTGGVEAGCRATARIDAQWGTGSTGGQIVTVTVTNTAATSARNWTVSWPLGAGQRVVSAWNAALSTTGGTVTAVNAAHNGALAPAASTTFGAQLSGVAAVPTLSCRNDTYTPSSGPATSPPPTGADVTVTQADNQRTVTLLVGQTLAVALGPDFVTPTVTGSGLVQLSTSGGYPSGQPLATSYRAVAAGTFDITSHTDYACLHTPPRCALPTTLWTLHVTVVDVPSTGRTVTVSTGDNLSNVGLRVGDTLVVSLPSAYLPPTVATTGVIAQRDVSGGYPTGQPLVARYLATAPGQTDVSTRTDDPCNHLPTPCPSPTVRWTVHITVTS</sequence>
<evidence type="ECO:0000313" key="3">
    <source>
        <dbReference type="EMBL" id="GFJ81479.1"/>
    </source>
</evidence>
<name>A0A6V8KH93_9ACTN</name>
<dbReference type="EMBL" id="BLPF01000002">
    <property type="protein sequence ID" value="GFJ81479.1"/>
    <property type="molecule type" value="Genomic_DNA"/>
</dbReference>
<dbReference type="InterPro" id="IPR008965">
    <property type="entry name" value="CBM2/CBM3_carb-bd_dom_sf"/>
</dbReference>
<organism evidence="3 4">
    <name type="scientific">Phytohabitans houttuyneae</name>
    <dbReference type="NCBI Taxonomy" id="1076126"/>
    <lineage>
        <taxon>Bacteria</taxon>
        <taxon>Bacillati</taxon>
        <taxon>Actinomycetota</taxon>
        <taxon>Actinomycetes</taxon>
        <taxon>Micromonosporales</taxon>
        <taxon>Micromonosporaceae</taxon>
    </lineage>
</organism>
<dbReference type="InterPro" id="IPR012291">
    <property type="entry name" value="CBM2_carb-bd_dom_sf"/>
</dbReference>
<gene>
    <name evidence="3" type="ORF">Phou_056590</name>
</gene>
<reference evidence="3 4" key="2">
    <citation type="submission" date="2020-03" db="EMBL/GenBank/DDBJ databases">
        <authorList>
            <person name="Ichikawa N."/>
            <person name="Kimura A."/>
            <person name="Kitahashi Y."/>
            <person name="Uohara A."/>
        </authorList>
    </citation>
    <scope>NUCLEOTIDE SEQUENCE [LARGE SCALE GENOMIC DNA]</scope>
    <source>
        <strain evidence="3 4">NBRC 108639</strain>
    </source>
</reference>
<comment type="caution">
    <text evidence="3">The sequence shown here is derived from an EMBL/GenBank/DDBJ whole genome shotgun (WGS) entry which is preliminary data.</text>
</comment>
<reference evidence="3 4" key="1">
    <citation type="submission" date="2020-03" db="EMBL/GenBank/DDBJ databases">
        <title>Whole genome shotgun sequence of Phytohabitans houttuyneae NBRC 108639.</title>
        <authorList>
            <person name="Komaki H."/>
            <person name="Tamura T."/>
        </authorList>
    </citation>
    <scope>NUCLEOTIDE SEQUENCE [LARGE SCALE GENOMIC DNA]</scope>
    <source>
        <strain evidence="3 4">NBRC 108639</strain>
    </source>
</reference>
<dbReference type="SMART" id="SM00637">
    <property type="entry name" value="CBD_II"/>
    <property type="match status" value="1"/>
</dbReference>
<evidence type="ECO:0000313" key="4">
    <source>
        <dbReference type="Proteomes" id="UP000482800"/>
    </source>
</evidence>
<feature type="signal peptide" evidence="1">
    <location>
        <begin position="1"/>
        <end position="17"/>
    </location>
</feature>
<dbReference type="PROSITE" id="PS51173">
    <property type="entry name" value="CBM2"/>
    <property type="match status" value="1"/>
</dbReference>
<evidence type="ECO:0000259" key="2">
    <source>
        <dbReference type="PROSITE" id="PS51173"/>
    </source>
</evidence>
<feature type="chain" id="PRO_5028860708" description="CBM2 domain-containing protein" evidence="1">
    <location>
        <begin position="18"/>
        <end position="348"/>
    </location>
</feature>
<keyword evidence="4" id="KW-1185">Reference proteome</keyword>
<proteinExistence type="predicted"/>